<comment type="caution">
    <text evidence="4">The sequence shown here is derived from an EMBL/GenBank/DDBJ whole genome shotgun (WGS) entry which is preliminary data.</text>
</comment>
<evidence type="ECO:0000256" key="1">
    <source>
        <dbReference type="SAM" id="MobiDB-lite"/>
    </source>
</evidence>
<dbReference type="AlphaFoldDB" id="A0A934QLJ7"/>
<evidence type="ECO:0000313" key="5">
    <source>
        <dbReference type="Proteomes" id="UP000635245"/>
    </source>
</evidence>
<reference evidence="4" key="1">
    <citation type="submission" date="2020-12" db="EMBL/GenBank/DDBJ databases">
        <title>Prauserella sp. ASG 168, a novel actinomycete isolated from cave rock.</title>
        <authorList>
            <person name="Suriyachadkun C."/>
        </authorList>
    </citation>
    <scope>NUCLEOTIDE SEQUENCE</scope>
    <source>
        <strain evidence="4">ASG 168</strain>
    </source>
</reference>
<name>A0A934QLJ7_9PSEU</name>
<dbReference type="Proteomes" id="UP000635245">
    <property type="component" value="Unassembled WGS sequence"/>
</dbReference>
<feature type="compositionally biased region" description="Low complexity" evidence="1">
    <location>
        <begin position="28"/>
        <end position="72"/>
    </location>
</feature>
<feature type="signal peptide" evidence="2">
    <location>
        <begin position="1"/>
        <end position="20"/>
    </location>
</feature>
<gene>
    <name evidence="4" type="ORF">JHE00_01395</name>
</gene>
<feature type="region of interest" description="Disordered" evidence="1">
    <location>
        <begin position="25"/>
        <end position="75"/>
    </location>
</feature>
<keyword evidence="2" id="KW-0732">Signal</keyword>
<organism evidence="4 5">
    <name type="scientific">Prauserella cavernicola</name>
    <dbReference type="NCBI Taxonomy" id="2800127"/>
    <lineage>
        <taxon>Bacteria</taxon>
        <taxon>Bacillati</taxon>
        <taxon>Actinomycetota</taxon>
        <taxon>Actinomycetes</taxon>
        <taxon>Pseudonocardiales</taxon>
        <taxon>Pseudonocardiaceae</taxon>
        <taxon>Prauserella</taxon>
    </lineage>
</organism>
<accession>A0A934QLJ7</accession>
<dbReference type="Pfam" id="PF14230">
    <property type="entry name" value="DUF4333"/>
    <property type="match status" value="1"/>
</dbReference>
<feature type="chain" id="PRO_5039183283" evidence="2">
    <location>
        <begin position="21"/>
        <end position="144"/>
    </location>
</feature>
<protein>
    <submittedName>
        <fullName evidence="4">DUF4333 domain-containing protein</fullName>
    </submittedName>
</protein>
<evidence type="ECO:0000313" key="4">
    <source>
        <dbReference type="EMBL" id="MBK1782962.1"/>
    </source>
</evidence>
<dbReference type="RefSeq" id="WP_200313921.1">
    <property type="nucleotide sequence ID" value="NZ_JAENJH010000001.1"/>
</dbReference>
<feature type="domain" description="DUF4333" evidence="3">
    <location>
        <begin position="68"/>
        <end position="135"/>
    </location>
</feature>
<evidence type="ECO:0000259" key="3">
    <source>
        <dbReference type="Pfam" id="PF14230"/>
    </source>
</evidence>
<dbReference type="InterPro" id="IPR025637">
    <property type="entry name" value="DUF4333"/>
</dbReference>
<evidence type="ECO:0000256" key="2">
    <source>
        <dbReference type="SAM" id="SignalP"/>
    </source>
</evidence>
<proteinExistence type="predicted"/>
<dbReference type="PROSITE" id="PS51257">
    <property type="entry name" value="PROKAR_LIPOPROTEIN"/>
    <property type="match status" value="1"/>
</dbReference>
<sequence length="144" mass="14785">MRVRAVLLVLMAGAVLLLGACEGGGQDPAEAPESSESAESGPSSAPGGSAAEPSEGTATSAPSTTTSLAPVSKVFDPGAMQASVQRILTESYRVEGLEGVTCPPDQPVEVGLTFDCTVQIAGEQKRVRITVKSEDDEYEVGYPE</sequence>
<keyword evidence="5" id="KW-1185">Reference proteome</keyword>
<dbReference type="EMBL" id="JAENJH010000001">
    <property type="protein sequence ID" value="MBK1782962.1"/>
    <property type="molecule type" value="Genomic_DNA"/>
</dbReference>